<sequence length="84" mass="9416">MGLTLVGRKRVKPMSAKYQLEKKMKKEQGKRRSFLKHILAGSAAVAGVAVTRKKAQAADLQKVAGSEVLYQETEDFKKYYKSLV</sequence>
<reference evidence="2" key="1">
    <citation type="journal article" date="2004" name="Environ. Microbiol.">
        <title>The genome of Desulfotalea psychrophila, a sulfate-reducing bacterium from permanently cold Arctic sediments.</title>
        <authorList>
            <person name="Rabus R."/>
            <person name="Ruepp A."/>
            <person name="Frickey T."/>
            <person name="Rattei T."/>
            <person name="Fartmann B."/>
            <person name="Stark M."/>
            <person name="Bauer M."/>
            <person name="Zibat A."/>
            <person name="Lombardot T."/>
            <person name="Becker I."/>
            <person name="Amann J."/>
            <person name="Gellner K."/>
            <person name="Teeling H."/>
            <person name="Leuschner W.D."/>
            <person name="Gloeckner F.-O."/>
            <person name="Lupas A.N."/>
            <person name="Amann R."/>
            <person name="Klenk H.-P."/>
        </authorList>
    </citation>
    <scope>NUCLEOTIDE SEQUENCE [LARGE SCALE GENOMIC DNA]</scope>
    <source>
        <strain evidence="2">DSM 12343 / LSv54</strain>
    </source>
</reference>
<evidence type="ECO:0008006" key="3">
    <source>
        <dbReference type="Google" id="ProtNLM"/>
    </source>
</evidence>
<dbReference type="AlphaFoldDB" id="Q6AMC6"/>
<gene>
    <name evidence="1" type="ordered locus">DP1770</name>
</gene>
<proteinExistence type="predicted"/>
<dbReference type="Proteomes" id="UP000000602">
    <property type="component" value="Chromosome"/>
</dbReference>
<dbReference type="STRING" id="177439.DP1770"/>
<protein>
    <recommendedName>
        <fullName evidence="3">Twin-arginine translocation signal domain-containing protein</fullName>
    </recommendedName>
</protein>
<dbReference type="KEGG" id="dps:DP1770"/>
<name>Q6AMC6_DESPS</name>
<dbReference type="HOGENOM" id="CLU_192815_0_0_7"/>
<evidence type="ECO:0000313" key="2">
    <source>
        <dbReference type="Proteomes" id="UP000000602"/>
    </source>
</evidence>
<dbReference type="EMBL" id="CR522870">
    <property type="protein sequence ID" value="CAG36499.1"/>
    <property type="molecule type" value="Genomic_DNA"/>
</dbReference>
<accession>Q6AMC6</accession>
<organism evidence="1 2">
    <name type="scientific">Desulfotalea psychrophila (strain LSv54 / DSM 12343)</name>
    <dbReference type="NCBI Taxonomy" id="177439"/>
    <lineage>
        <taxon>Bacteria</taxon>
        <taxon>Pseudomonadati</taxon>
        <taxon>Thermodesulfobacteriota</taxon>
        <taxon>Desulfobulbia</taxon>
        <taxon>Desulfobulbales</taxon>
        <taxon>Desulfocapsaceae</taxon>
        <taxon>Desulfotalea</taxon>
    </lineage>
</organism>
<evidence type="ECO:0000313" key="1">
    <source>
        <dbReference type="EMBL" id="CAG36499.1"/>
    </source>
</evidence>
<keyword evidence="2" id="KW-1185">Reference proteome</keyword>